<dbReference type="Pfam" id="PF00535">
    <property type="entry name" value="Glycos_transf_2"/>
    <property type="match status" value="1"/>
</dbReference>
<reference evidence="2 3" key="1">
    <citation type="submission" date="2022-09" db="EMBL/GenBank/DDBJ databases">
        <title>Whole genome sequencing analysis of tet(X)-positive Empedobacter falsenii YWS9-3.</title>
        <authorList>
            <person name="Chen C."/>
            <person name="Lv Y.-L."/>
        </authorList>
    </citation>
    <scope>NUCLEOTIDE SEQUENCE [LARGE SCALE GENOMIC DNA]</scope>
    <source>
        <strain evidence="2 3">YWS9-3_T</strain>
    </source>
</reference>
<proteinExistence type="predicted"/>
<dbReference type="Gene3D" id="3.90.550.10">
    <property type="entry name" value="Spore Coat Polysaccharide Biosynthesis Protein SpsA, Chain A"/>
    <property type="match status" value="1"/>
</dbReference>
<dbReference type="InterPro" id="IPR029044">
    <property type="entry name" value="Nucleotide-diphossugar_trans"/>
</dbReference>
<name>A0ABY8VD44_9FLAO</name>
<evidence type="ECO:0000259" key="1">
    <source>
        <dbReference type="Pfam" id="PF00535"/>
    </source>
</evidence>
<feature type="domain" description="Glycosyltransferase 2-like" evidence="1">
    <location>
        <begin position="3"/>
        <end position="110"/>
    </location>
</feature>
<dbReference type="RefSeq" id="WP_284584207.1">
    <property type="nucleotide sequence ID" value="NZ_CP106831.1"/>
</dbReference>
<dbReference type="InterPro" id="IPR001173">
    <property type="entry name" value="Glyco_trans_2-like"/>
</dbReference>
<dbReference type="EMBL" id="CP106831">
    <property type="protein sequence ID" value="WIH98578.1"/>
    <property type="molecule type" value="Genomic_DNA"/>
</dbReference>
<dbReference type="Proteomes" id="UP001223501">
    <property type="component" value="Chromosome"/>
</dbReference>
<sequence length="259" mass="29946">MITIIISTLNEGIYNCVNVVSLQNEKICYLIVHQNHDDIEIPNQLLRDDITIITTQTKGLSNSRNIGISNCTTKYGLIADDDVTYIESGLLEILTIIENDKFDVATFKIKTLHGEPEYKNYPFESLLIKEDSKHWVSSIEILLNIESIKSKDITFDNRFGLGTFLRKGEEQILLFDAMKCNMIIKYFPIYIVNHPYESSGKKKSKEMFNYFYRGAFDQRVRKTCSLSDLTSNNLNIIRKTKSILSYYLGVFYSYCRTKS</sequence>
<protein>
    <submittedName>
        <fullName evidence="2">Glycosyltransferase</fullName>
    </submittedName>
</protein>
<gene>
    <name evidence="2" type="ORF">OBA43_06525</name>
</gene>
<evidence type="ECO:0000313" key="3">
    <source>
        <dbReference type="Proteomes" id="UP001223501"/>
    </source>
</evidence>
<dbReference type="SUPFAM" id="SSF53448">
    <property type="entry name" value="Nucleotide-diphospho-sugar transferases"/>
    <property type="match status" value="1"/>
</dbReference>
<organism evidence="2 3">
    <name type="scientific">Empedobacter falsenii</name>
    <dbReference type="NCBI Taxonomy" id="343874"/>
    <lineage>
        <taxon>Bacteria</taxon>
        <taxon>Pseudomonadati</taxon>
        <taxon>Bacteroidota</taxon>
        <taxon>Flavobacteriia</taxon>
        <taxon>Flavobacteriales</taxon>
        <taxon>Weeksellaceae</taxon>
        <taxon>Empedobacter</taxon>
    </lineage>
</organism>
<accession>A0ABY8VD44</accession>
<keyword evidence="3" id="KW-1185">Reference proteome</keyword>
<evidence type="ECO:0000313" key="2">
    <source>
        <dbReference type="EMBL" id="WIH98578.1"/>
    </source>
</evidence>